<evidence type="ECO:0000313" key="2">
    <source>
        <dbReference type="EMBL" id="KYP39788.1"/>
    </source>
</evidence>
<dbReference type="AlphaFoldDB" id="A0A151RAX4"/>
<dbReference type="Proteomes" id="UP000075243">
    <property type="component" value="Unassembled WGS sequence"/>
</dbReference>
<dbReference type="InterPro" id="IPR057670">
    <property type="entry name" value="SH3_retrovirus"/>
</dbReference>
<name>A0A151RAX4_CAJCA</name>
<dbReference type="Gramene" id="C.cajan_39175.t">
    <property type="protein sequence ID" value="C.cajan_39175.t.cds1"/>
    <property type="gene ID" value="C.cajan_39175"/>
</dbReference>
<dbReference type="PANTHER" id="PTHR42648:SF18">
    <property type="entry name" value="RETROTRANSPOSON, UNCLASSIFIED-LIKE PROTEIN"/>
    <property type="match status" value="1"/>
</dbReference>
<dbReference type="EMBL" id="KQ483882">
    <property type="protein sequence ID" value="KYP39788.1"/>
    <property type="molecule type" value="Genomic_DNA"/>
</dbReference>
<gene>
    <name evidence="2" type="ORF">KK1_038903</name>
</gene>
<protein>
    <submittedName>
        <fullName evidence="2">Retrovirus-related Pol polyprotein from transposon TNT 1-94</fullName>
    </submittedName>
</protein>
<dbReference type="InterPro" id="IPR036397">
    <property type="entry name" value="RNaseH_sf"/>
</dbReference>
<feature type="domain" description="Integrase catalytic" evidence="1">
    <location>
        <begin position="1"/>
        <end position="129"/>
    </location>
</feature>
<dbReference type="Gene3D" id="3.30.420.10">
    <property type="entry name" value="Ribonuclease H-like superfamily/Ribonuclease H"/>
    <property type="match status" value="1"/>
</dbReference>
<dbReference type="PROSITE" id="PS50994">
    <property type="entry name" value="INTEGRASE"/>
    <property type="match status" value="1"/>
</dbReference>
<dbReference type="InterPro" id="IPR001584">
    <property type="entry name" value="Integrase_cat-core"/>
</dbReference>
<reference evidence="2" key="1">
    <citation type="journal article" date="2012" name="Nat. Biotechnol.">
        <title>Draft genome sequence of pigeonpea (Cajanus cajan), an orphan legume crop of resource-poor farmers.</title>
        <authorList>
            <person name="Varshney R.K."/>
            <person name="Chen W."/>
            <person name="Li Y."/>
            <person name="Bharti A.K."/>
            <person name="Saxena R.K."/>
            <person name="Schlueter J.A."/>
            <person name="Donoghue M.T."/>
            <person name="Azam S."/>
            <person name="Fan G."/>
            <person name="Whaley A.M."/>
            <person name="Farmer A.D."/>
            <person name="Sheridan J."/>
            <person name="Iwata A."/>
            <person name="Tuteja R."/>
            <person name="Penmetsa R.V."/>
            <person name="Wu W."/>
            <person name="Upadhyaya H.D."/>
            <person name="Yang S.P."/>
            <person name="Shah T."/>
            <person name="Saxena K.B."/>
            <person name="Michael T."/>
            <person name="McCombie W.R."/>
            <person name="Yang B."/>
            <person name="Zhang G."/>
            <person name="Yang H."/>
            <person name="Wang J."/>
            <person name="Spillane C."/>
            <person name="Cook D.R."/>
            <person name="May G.D."/>
            <person name="Xu X."/>
            <person name="Jackson S.A."/>
        </authorList>
    </citation>
    <scope>NUCLEOTIDE SEQUENCE [LARGE SCALE GENOMIC DNA]</scope>
</reference>
<accession>A0A151RAX4</accession>
<dbReference type="PANTHER" id="PTHR42648">
    <property type="entry name" value="TRANSPOSASE, PUTATIVE-RELATED"/>
    <property type="match status" value="1"/>
</dbReference>
<dbReference type="STRING" id="3821.A0A151RAX4"/>
<dbReference type="SUPFAM" id="SSF53098">
    <property type="entry name" value="Ribonuclease H-like"/>
    <property type="match status" value="1"/>
</dbReference>
<keyword evidence="3" id="KW-1185">Reference proteome</keyword>
<dbReference type="GO" id="GO:0015074">
    <property type="term" value="P:DNA integration"/>
    <property type="evidence" value="ECO:0007669"/>
    <property type="project" value="InterPro"/>
</dbReference>
<evidence type="ECO:0000259" key="1">
    <source>
        <dbReference type="PROSITE" id="PS50994"/>
    </source>
</evidence>
<dbReference type="InterPro" id="IPR039537">
    <property type="entry name" value="Retrotran_Ty1/copia-like"/>
</dbReference>
<dbReference type="GO" id="GO:0003676">
    <property type="term" value="F:nucleic acid binding"/>
    <property type="evidence" value="ECO:0007669"/>
    <property type="project" value="InterPro"/>
</dbReference>
<organism evidence="2 3">
    <name type="scientific">Cajanus cajan</name>
    <name type="common">Pigeon pea</name>
    <name type="synonym">Cajanus indicus</name>
    <dbReference type="NCBI Taxonomy" id="3821"/>
    <lineage>
        <taxon>Eukaryota</taxon>
        <taxon>Viridiplantae</taxon>
        <taxon>Streptophyta</taxon>
        <taxon>Embryophyta</taxon>
        <taxon>Tracheophyta</taxon>
        <taxon>Spermatophyta</taxon>
        <taxon>Magnoliopsida</taxon>
        <taxon>eudicotyledons</taxon>
        <taxon>Gunneridae</taxon>
        <taxon>Pentapetalae</taxon>
        <taxon>rosids</taxon>
        <taxon>fabids</taxon>
        <taxon>Fabales</taxon>
        <taxon>Fabaceae</taxon>
        <taxon>Papilionoideae</taxon>
        <taxon>50 kb inversion clade</taxon>
        <taxon>NPAAA clade</taxon>
        <taxon>indigoferoid/millettioid clade</taxon>
        <taxon>Phaseoleae</taxon>
        <taxon>Cajanus</taxon>
    </lineage>
</organism>
<dbReference type="InterPro" id="IPR012337">
    <property type="entry name" value="RNaseH-like_sf"/>
</dbReference>
<evidence type="ECO:0000313" key="3">
    <source>
        <dbReference type="Proteomes" id="UP000075243"/>
    </source>
</evidence>
<dbReference type="Pfam" id="PF25597">
    <property type="entry name" value="SH3_retrovirus"/>
    <property type="match status" value="1"/>
</dbReference>
<proteinExistence type="predicted"/>
<sequence length="195" mass="22714">MWIYLVKSKSEVFPIFQKFKTKVEREAEKSIKVIRTDGGGEYTSREFESSCEEHGIQHEVIVSYTPHHNGLAERRNRTFLNMTRSMMKTKGLPHNFWGEAISTTVYVLNKCPTKRLDSLVPEEVWTGKKPSVKHLRIFGSLCFRHILDERRRKLDDKRQPSILVGYHSTSAYKLYDLAAKKIMLSRDVHIDEAEA</sequence>
<dbReference type="OMA" id="RANHRRI"/>